<keyword evidence="2" id="KW-0964">Secreted</keyword>
<evidence type="ECO:0000256" key="2">
    <source>
        <dbReference type="ARBA" id="ARBA00022525"/>
    </source>
</evidence>
<dbReference type="Proteomes" id="UP001203297">
    <property type="component" value="Unassembled WGS sequence"/>
</dbReference>
<comment type="caution">
    <text evidence="9">The sequence shown here is derived from an EMBL/GenBank/DDBJ whole genome shotgun (WGS) entry which is preliminary data.</text>
</comment>
<keyword evidence="3 7" id="KW-0732">Signal</keyword>
<sequence>MTMLDYCCYRRHSLVALFFLILIFSSFGISLSQAQTTTTTTPPASACGTICAESAAITAGCDATNVTCLCASPIFLQAADGCIMQTCAASDAQTAAEFLSAICMSSPGGQVSSFLTSDANTVTFPSGSNFATTTIITRTISPSRSIPSIINDPSRATTTTVAIANATPTSVNTYSPIMSTDSSSTIDSAPSRTPSTSSRNGAWVLTTVPTNVVVAALLAGGIGAFVVIM</sequence>
<keyword evidence="6" id="KW-0812">Transmembrane</keyword>
<feature type="domain" description="CFEM" evidence="8">
    <location>
        <begin position="19"/>
        <end position="130"/>
    </location>
</feature>
<dbReference type="InterPro" id="IPR008427">
    <property type="entry name" value="Extracellular_membr_CFEM_dom"/>
</dbReference>
<dbReference type="EMBL" id="WTXG01000166">
    <property type="protein sequence ID" value="KAI0291233.1"/>
    <property type="molecule type" value="Genomic_DNA"/>
</dbReference>
<feature type="chain" id="PRO_5042147608" description="CFEM domain-containing protein" evidence="7">
    <location>
        <begin position="35"/>
        <end position="229"/>
    </location>
</feature>
<keyword evidence="4" id="KW-1015">Disulfide bond</keyword>
<accession>A0AAD4LVP3</accession>
<feature type="transmembrane region" description="Helical" evidence="6">
    <location>
        <begin position="202"/>
        <end position="228"/>
    </location>
</feature>
<evidence type="ECO:0000256" key="1">
    <source>
        <dbReference type="ARBA" id="ARBA00004613"/>
    </source>
</evidence>
<evidence type="ECO:0000256" key="4">
    <source>
        <dbReference type="ARBA" id="ARBA00023157"/>
    </source>
</evidence>
<evidence type="ECO:0000313" key="10">
    <source>
        <dbReference type="Proteomes" id="UP001203297"/>
    </source>
</evidence>
<keyword evidence="10" id="KW-1185">Reference proteome</keyword>
<gene>
    <name evidence="9" type="ORF">B0F90DRAFT_1920685</name>
</gene>
<comment type="subcellular location">
    <subcellularLocation>
        <location evidence="1">Secreted</location>
    </subcellularLocation>
</comment>
<dbReference type="AlphaFoldDB" id="A0AAD4LVP3"/>
<dbReference type="Pfam" id="PF05730">
    <property type="entry name" value="CFEM"/>
    <property type="match status" value="1"/>
</dbReference>
<feature type="compositionally biased region" description="Low complexity" evidence="5">
    <location>
        <begin position="174"/>
        <end position="199"/>
    </location>
</feature>
<evidence type="ECO:0000256" key="3">
    <source>
        <dbReference type="ARBA" id="ARBA00022729"/>
    </source>
</evidence>
<keyword evidence="6" id="KW-0472">Membrane</keyword>
<dbReference type="PROSITE" id="PS52012">
    <property type="entry name" value="CFEM"/>
    <property type="match status" value="1"/>
</dbReference>
<protein>
    <recommendedName>
        <fullName evidence="8">CFEM domain-containing protein</fullName>
    </recommendedName>
</protein>
<reference evidence="9" key="1">
    <citation type="journal article" date="2022" name="New Phytol.">
        <title>Evolutionary transition to the ectomycorrhizal habit in the genomes of a hyperdiverse lineage of mushroom-forming fungi.</title>
        <authorList>
            <person name="Looney B."/>
            <person name="Miyauchi S."/>
            <person name="Morin E."/>
            <person name="Drula E."/>
            <person name="Courty P.E."/>
            <person name="Kohler A."/>
            <person name="Kuo A."/>
            <person name="LaButti K."/>
            <person name="Pangilinan J."/>
            <person name="Lipzen A."/>
            <person name="Riley R."/>
            <person name="Andreopoulos W."/>
            <person name="He G."/>
            <person name="Johnson J."/>
            <person name="Nolan M."/>
            <person name="Tritt A."/>
            <person name="Barry K.W."/>
            <person name="Grigoriev I.V."/>
            <person name="Nagy L.G."/>
            <person name="Hibbett D."/>
            <person name="Henrissat B."/>
            <person name="Matheny P.B."/>
            <person name="Labbe J."/>
            <person name="Martin F.M."/>
        </authorList>
    </citation>
    <scope>NUCLEOTIDE SEQUENCE</scope>
    <source>
        <strain evidence="9">BPL690</strain>
    </source>
</reference>
<keyword evidence="6" id="KW-1133">Transmembrane helix</keyword>
<evidence type="ECO:0000256" key="5">
    <source>
        <dbReference type="SAM" id="MobiDB-lite"/>
    </source>
</evidence>
<feature type="signal peptide" evidence="7">
    <location>
        <begin position="1"/>
        <end position="34"/>
    </location>
</feature>
<evidence type="ECO:0000256" key="6">
    <source>
        <dbReference type="SAM" id="Phobius"/>
    </source>
</evidence>
<feature type="region of interest" description="Disordered" evidence="5">
    <location>
        <begin position="174"/>
        <end position="200"/>
    </location>
</feature>
<name>A0AAD4LVP3_9AGAM</name>
<evidence type="ECO:0000256" key="7">
    <source>
        <dbReference type="SAM" id="SignalP"/>
    </source>
</evidence>
<dbReference type="GO" id="GO:0005576">
    <property type="term" value="C:extracellular region"/>
    <property type="evidence" value="ECO:0007669"/>
    <property type="project" value="UniProtKB-SubCell"/>
</dbReference>
<evidence type="ECO:0000259" key="8">
    <source>
        <dbReference type="PROSITE" id="PS52012"/>
    </source>
</evidence>
<evidence type="ECO:0000313" key="9">
    <source>
        <dbReference type="EMBL" id="KAI0291233.1"/>
    </source>
</evidence>
<proteinExistence type="predicted"/>
<organism evidence="9 10">
    <name type="scientific">Multifurca ochricompacta</name>
    <dbReference type="NCBI Taxonomy" id="376703"/>
    <lineage>
        <taxon>Eukaryota</taxon>
        <taxon>Fungi</taxon>
        <taxon>Dikarya</taxon>
        <taxon>Basidiomycota</taxon>
        <taxon>Agaricomycotina</taxon>
        <taxon>Agaricomycetes</taxon>
        <taxon>Russulales</taxon>
        <taxon>Russulaceae</taxon>
        <taxon>Multifurca</taxon>
    </lineage>
</organism>